<keyword evidence="1 10" id="KW-0808">Transferase</keyword>
<reference evidence="14 15" key="1">
    <citation type="submission" date="2018-06" db="EMBL/GenBank/DDBJ databases">
        <title>Extensive metabolic versatility and redundancy in microbially diverse, dynamic hydrothermal sediments.</title>
        <authorList>
            <person name="Dombrowski N."/>
            <person name="Teske A."/>
            <person name="Baker B.J."/>
        </authorList>
    </citation>
    <scope>NUCLEOTIDE SEQUENCE [LARGE SCALE GENOMIC DNA]</scope>
    <source>
        <strain evidence="14">B66_G16</strain>
    </source>
</reference>
<keyword evidence="8 10" id="KW-0460">Magnesium</keyword>
<evidence type="ECO:0000256" key="2">
    <source>
        <dbReference type="ARBA" id="ARBA00022694"/>
    </source>
</evidence>
<gene>
    <name evidence="10 14" type="primary">cca</name>
    <name evidence="14" type="ORF">DRJ31_08930</name>
</gene>
<dbReference type="GO" id="GO:0042245">
    <property type="term" value="P:RNA repair"/>
    <property type="evidence" value="ECO:0007669"/>
    <property type="project" value="UniProtKB-KW"/>
</dbReference>
<dbReference type="GO" id="GO:0000049">
    <property type="term" value="F:tRNA binding"/>
    <property type="evidence" value="ECO:0007669"/>
    <property type="project" value="UniProtKB-UniRule"/>
</dbReference>
<dbReference type="SUPFAM" id="SSF55003">
    <property type="entry name" value="PAP/Archaeal CCA-adding enzyme, C-terminal domain"/>
    <property type="match status" value="1"/>
</dbReference>
<dbReference type="Gene3D" id="1.10.1410.30">
    <property type="entry name" value="CCA tRNA nucleotidyltransferase, domain 2"/>
    <property type="match status" value="1"/>
</dbReference>
<proteinExistence type="inferred from homology"/>
<dbReference type="Gene3D" id="3.30.460.10">
    <property type="entry name" value="Beta Polymerase, domain 2"/>
    <property type="match status" value="1"/>
</dbReference>
<evidence type="ECO:0000256" key="6">
    <source>
        <dbReference type="ARBA" id="ARBA00022800"/>
    </source>
</evidence>
<dbReference type="InterPro" id="IPR008229">
    <property type="entry name" value="CCA-adding_arc"/>
</dbReference>
<evidence type="ECO:0000256" key="8">
    <source>
        <dbReference type="ARBA" id="ARBA00022842"/>
    </source>
</evidence>
<dbReference type="Pfam" id="PF01909">
    <property type="entry name" value="NTP_transf_2"/>
    <property type="match status" value="1"/>
</dbReference>
<feature type="binding site" evidence="10">
    <location>
        <position position="69"/>
    </location>
    <ligand>
        <name>Mg(2+)</name>
        <dbReference type="ChEBI" id="CHEBI:18420"/>
    </ligand>
</feature>
<evidence type="ECO:0000256" key="5">
    <source>
        <dbReference type="ARBA" id="ARBA00022741"/>
    </source>
</evidence>
<organism evidence="14 15">
    <name type="scientific">Thermoproteota archaeon</name>
    <dbReference type="NCBI Taxonomy" id="2056631"/>
    <lineage>
        <taxon>Archaea</taxon>
        <taxon>Thermoproteota</taxon>
    </lineage>
</organism>
<keyword evidence="9 10" id="KW-0694">RNA-binding</keyword>
<sequence length="469" mass="54404">MDENETLNQMLSEVLRRVKPSEDERRKVSEIVRKVINKALEKSKELHVEAEVEVEGSIAKDTWLSGDRDIDIFIKLPIKLGIEGLRTIGLEIAKAAAGENWVESYAEHPYVEAKIDGYRVDIVPCLKVDRPDVRLTAVDRTPFHTKYVLGKLDERAKDEVRLLKRFMKGIDVYGAELKVGGFSGYLVELLIIRYGSFLNVVKEASSWRERHVIDIEGYYSDPNQVLTLFKEPLVVIDPVDRRRNVAAALTAEKYCEFISACRAFLRKPSMKFFFPDGIRPLAFNEVISDLKRREASLLVLYSRCPKLPIEVLWGQLNRSLLGIRKLLENEGFNVLSCKAMSDESSYVALVYELDKMELNRTFIHKGPPVHMPEDEERFLLKYRDGKDVAAGPWIEGRRWVIMLFRKQTNVKQILLEKLFKASLGKYFADEFKRSGRIYVNEEVREVYDKHEDFKMSLTRFLRKKPLWMS</sequence>
<comment type="cofactor">
    <cofactor evidence="10">
        <name>Mg(2+)</name>
        <dbReference type="ChEBI" id="CHEBI:18420"/>
    </cofactor>
</comment>
<keyword evidence="2 10" id="KW-0819">tRNA processing</keyword>
<dbReference type="GO" id="GO:0005524">
    <property type="term" value="F:ATP binding"/>
    <property type="evidence" value="ECO:0007669"/>
    <property type="project" value="UniProtKB-UniRule"/>
</dbReference>
<evidence type="ECO:0000256" key="9">
    <source>
        <dbReference type="ARBA" id="ARBA00022884"/>
    </source>
</evidence>
<feature type="binding site" evidence="10">
    <location>
        <position position="144"/>
    </location>
    <ligand>
        <name>CTP</name>
        <dbReference type="ChEBI" id="CHEBI:37563"/>
    </ligand>
</feature>
<dbReference type="NCBIfam" id="TIGR03671">
    <property type="entry name" value="cca_archaeal"/>
    <property type="match status" value="1"/>
</dbReference>
<feature type="domain" description="tRNA nucleotidyltransferase substrate binding" evidence="12">
    <location>
        <begin position="158"/>
        <end position="274"/>
    </location>
</feature>
<dbReference type="InterPro" id="IPR011068">
    <property type="entry name" value="NuclTrfase_I-like_C"/>
</dbReference>
<feature type="binding site" evidence="10">
    <location>
        <position position="144"/>
    </location>
    <ligand>
        <name>ATP</name>
        <dbReference type="ChEBI" id="CHEBI:30616"/>
    </ligand>
</feature>
<feature type="binding site" evidence="10">
    <location>
        <position position="121"/>
    </location>
    <ligand>
        <name>Mg(2+)</name>
        <dbReference type="ChEBI" id="CHEBI:18420"/>
    </ligand>
</feature>
<dbReference type="GO" id="GO:0160016">
    <property type="term" value="F:CCACCA tRNA nucleotidyltransferase activity"/>
    <property type="evidence" value="ECO:0007669"/>
    <property type="project" value="RHEA"/>
</dbReference>
<feature type="binding site" evidence="10">
    <location>
        <position position="57"/>
    </location>
    <ligand>
        <name>CTP</name>
        <dbReference type="ChEBI" id="CHEBI:37563"/>
    </ligand>
</feature>
<comment type="function">
    <text evidence="10">Catalyzes the addition and repair of the essential 3'-terminal CCA sequence in tRNAs without using a nucleic acid template. Adds these three nucleotides in the order of C, C, and A to the tRNA nucleotide-73, using CTP and ATP as substrates and producing inorganic pyrophosphate. tRNA 3'-terminal CCA addition is required both for tRNA processing and repair. Also involved in tRNA surveillance by mediating tandem CCA addition to generate a CCACCA at the 3' terminus of unstable tRNAs. While stable tRNAs receive only 3'-terminal CCA, unstable tRNAs are marked with CCACCA and rapidly degraded.</text>
</comment>
<dbReference type="CDD" id="cd05400">
    <property type="entry name" value="NT_2-5OAS_ClassI-CCAase"/>
    <property type="match status" value="1"/>
</dbReference>
<dbReference type="HAMAP" id="MF_01264">
    <property type="entry name" value="CCA_arch"/>
    <property type="match status" value="1"/>
</dbReference>
<dbReference type="SUPFAM" id="SSF81631">
    <property type="entry name" value="PAP/OAS1 substrate-binding domain"/>
    <property type="match status" value="1"/>
</dbReference>
<keyword evidence="6 10" id="KW-0692">RNA repair</keyword>
<dbReference type="AlphaFoldDB" id="A0A497EKL3"/>
<dbReference type="InterPro" id="IPR002934">
    <property type="entry name" value="Polymerase_NTP_transf_dom"/>
</dbReference>
<keyword evidence="3 10" id="KW-0548">Nucleotidyltransferase</keyword>
<protein>
    <recommendedName>
        <fullName evidence="10">CCA-adding enzyme</fullName>
        <ecNumber evidence="10">2.7.7.72</ecNumber>
    </recommendedName>
    <alternativeName>
        <fullName evidence="10">CCA tRNA nucleotidyltransferase</fullName>
    </alternativeName>
    <alternativeName>
        <fullName evidence="10">tRNA CCA-pyrophosphorylase</fullName>
    </alternativeName>
    <alternativeName>
        <fullName evidence="10">tRNA adenylyl-/cytidylyl- transferase</fullName>
    </alternativeName>
    <alternativeName>
        <fullName evidence="10">tRNA nucleotidyltransferase</fullName>
    </alternativeName>
    <alternativeName>
        <fullName evidence="10">tRNA-NT</fullName>
    </alternativeName>
</protein>
<feature type="binding site" evidence="10">
    <location>
        <position position="164"/>
    </location>
    <ligand>
        <name>CTP</name>
        <dbReference type="ChEBI" id="CHEBI:37563"/>
    </ligand>
</feature>
<dbReference type="EC" id="2.7.7.72" evidence="10"/>
<dbReference type="Pfam" id="PF21133">
    <property type="entry name" value="CAA_C"/>
    <property type="match status" value="1"/>
</dbReference>
<feature type="binding site" evidence="10">
    <location>
        <position position="57"/>
    </location>
    <ligand>
        <name>ATP</name>
        <dbReference type="ChEBI" id="CHEBI:30616"/>
    </ligand>
</feature>
<dbReference type="GO" id="GO:0001680">
    <property type="term" value="P:tRNA 3'-terminal CCA addition"/>
    <property type="evidence" value="ECO:0007669"/>
    <property type="project" value="UniProtKB-UniRule"/>
</dbReference>
<feature type="binding site" evidence="10">
    <location>
        <position position="71"/>
    </location>
    <ligand>
        <name>Mg(2+)</name>
        <dbReference type="ChEBI" id="CHEBI:18420"/>
    </ligand>
</feature>
<dbReference type="GO" id="GO:0000287">
    <property type="term" value="F:magnesium ion binding"/>
    <property type="evidence" value="ECO:0007669"/>
    <property type="project" value="UniProtKB-UniRule"/>
</dbReference>
<evidence type="ECO:0000313" key="14">
    <source>
        <dbReference type="EMBL" id="RLE47374.1"/>
    </source>
</evidence>
<feature type="binding site" evidence="10">
    <location>
        <position position="60"/>
    </location>
    <ligand>
        <name>ATP</name>
        <dbReference type="ChEBI" id="CHEBI:30616"/>
    </ligand>
</feature>
<evidence type="ECO:0000256" key="4">
    <source>
        <dbReference type="ARBA" id="ARBA00022723"/>
    </source>
</evidence>
<feature type="binding site" evidence="10">
    <location>
        <position position="173"/>
    </location>
    <ligand>
        <name>CTP</name>
        <dbReference type="ChEBI" id="CHEBI:37563"/>
    </ligand>
</feature>
<dbReference type="InterPro" id="IPR006116">
    <property type="entry name" value="NT_2-5OAS_ClassI-CCAase"/>
</dbReference>
<dbReference type="EMBL" id="QMQV01000131">
    <property type="protein sequence ID" value="RLE47374.1"/>
    <property type="molecule type" value="Genomic_DNA"/>
</dbReference>
<dbReference type="InterPro" id="IPR015329">
    <property type="entry name" value="tRNA_NucTransf2"/>
</dbReference>
<dbReference type="PANTHER" id="PTHR39643:SF1">
    <property type="entry name" value="CCA-ADDING ENZYME"/>
    <property type="match status" value="1"/>
</dbReference>
<name>A0A497EKL3_9CREN</name>
<keyword evidence="7 10" id="KW-0067">ATP-binding</keyword>
<dbReference type="InterPro" id="IPR043519">
    <property type="entry name" value="NT_sf"/>
</dbReference>
<evidence type="ECO:0000313" key="15">
    <source>
        <dbReference type="Proteomes" id="UP000278475"/>
    </source>
</evidence>
<dbReference type="GO" id="GO:0004810">
    <property type="term" value="F:CCA tRNA nucleotidyltransferase activity"/>
    <property type="evidence" value="ECO:0007669"/>
    <property type="project" value="UniProtKB-UniRule"/>
</dbReference>
<evidence type="ECO:0000256" key="3">
    <source>
        <dbReference type="ARBA" id="ARBA00022695"/>
    </source>
</evidence>
<evidence type="ECO:0000259" key="13">
    <source>
        <dbReference type="Pfam" id="PF21133"/>
    </source>
</evidence>
<feature type="binding site" evidence="10">
    <location>
        <position position="60"/>
    </location>
    <ligand>
        <name>CTP</name>
        <dbReference type="ChEBI" id="CHEBI:37563"/>
    </ligand>
</feature>
<feature type="domain" description="CCA-adding enzyme C-terminal" evidence="13">
    <location>
        <begin position="301"/>
        <end position="434"/>
    </location>
</feature>
<dbReference type="Proteomes" id="UP000278475">
    <property type="component" value="Unassembled WGS sequence"/>
</dbReference>
<comment type="catalytic activity">
    <reaction evidence="10">
        <text>a tRNA with a 3' CCA end + 2 CTP + ATP = a tRNA with a 3' CCACCA end + 3 diphosphate</text>
        <dbReference type="Rhea" id="RHEA:76235"/>
        <dbReference type="Rhea" id="RHEA-COMP:10468"/>
        <dbReference type="Rhea" id="RHEA-COMP:18655"/>
        <dbReference type="ChEBI" id="CHEBI:30616"/>
        <dbReference type="ChEBI" id="CHEBI:33019"/>
        <dbReference type="ChEBI" id="CHEBI:37563"/>
        <dbReference type="ChEBI" id="CHEBI:83071"/>
        <dbReference type="ChEBI" id="CHEBI:195187"/>
    </reaction>
</comment>
<evidence type="ECO:0000256" key="1">
    <source>
        <dbReference type="ARBA" id="ARBA00022679"/>
    </source>
</evidence>
<dbReference type="Gene3D" id="3.30.70.590">
    <property type="entry name" value="Poly(A) polymerase predicted RNA binding domain"/>
    <property type="match status" value="1"/>
</dbReference>
<comment type="subunit">
    <text evidence="10">Homodimer.</text>
</comment>
<evidence type="ECO:0000256" key="7">
    <source>
        <dbReference type="ARBA" id="ARBA00022840"/>
    </source>
</evidence>
<comment type="similarity">
    <text evidence="10">Belongs to the tRNA nucleotidyltransferase/poly(A) polymerase family. Archaeal CCA-adding enzyme subfamily.</text>
</comment>
<evidence type="ECO:0000259" key="11">
    <source>
        <dbReference type="Pfam" id="PF01909"/>
    </source>
</evidence>
<comment type="catalytic activity">
    <reaction evidence="10">
        <text>a tRNA precursor + 2 CTP + ATP = a tRNA with a 3' CCA end + 3 diphosphate</text>
        <dbReference type="Rhea" id="RHEA:14433"/>
        <dbReference type="Rhea" id="RHEA-COMP:10465"/>
        <dbReference type="Rhea" id="RHEA-COMP:10468"/>
        <dbReference type="ChEBI" id="CHEBI:30616"/>
        <dbReference type="ChEBI" id="CHEBI:33019"/>
        <dbReference type="ChEBI" id="CHEBI:37563"/>
        <dbReference type="ChEBI" id="CHEBI:74896"/>
        <dbReference type="ChEBI" id="CHEBI:83071"/>
        <dbReference type="EC" id="2.7.7.72"/>
    </reaction>
</comment>
<dbReference type="PIRSF" id="PIRSF005335">
    <property type="entry name" value="CCA_arch"/>
    <property type="match status" value="1"/>
</dbReference>
<feature type="binding site" evidence="10">
    <location>
        <position position="164"/>
    </location>
    <ligand>
        <name>ATP</name>
        <dbReference type="ChEBI" id="CHEBI:30616"/>
    </ligand>
</feature>
<comment type="caution">
    <text evidence="14">The sequence shown here is derived from an EMBL/GenBank/DDBJ whole genome shotgun (WGS) entry which is preliminary data.</text>
</comment>
<comment type="miscellaneous">
    <text evidence="10">A single active site specifically recognizes both ATP and CTP and is responsible for their addition.</text>
</comment>
<feature type="domain" description="Polymerase nucleotidyl transferase" evidence="11">
    <location>
        <begin position="37"/>
        <end position="144"/>
    </location>
</feature>
<evidence type="ECO:0000259" key="12">
    <source>
        <dbReference type="Pfam" id="PF09249"/>
    </source>
</evidence>
<dbReference type="InterPro" id="IPR042090">
    <property type="entry name" value="CCA_tRNA_nucleotrans_2"/>
</dbReference>
<keyword evidence="4 10" id="KW-0479">Metal-binding</keyword>
<keyword evidence="5 10" id="KW-0547">Nucleotide-binding</keyword>
<dbReference type="Pfam" id="PF09249">
    <property type="entry name" value="tRNA_NucTransf2"/>
    <property type="match status" value="1"/>
</dbReference>
<dbReference type="InterPro" id="IPR048833">
    <property type="entry name" value="CAA_C"/>
</dbReference>
<dbReference type="SUPFAM" id="SSF81301">
    <property type="entry name" value="Nucleotidyltransferase"/>
    <property type="match status" value="1"/>
</dbReference>
<accession>A0A497EKL3</accession>
<evidence type="ECO:0000256" key="10">
    <source>
        <dbReference type="HAMAP-Rule" id="MF_01264"/>
    </source>
</evidence>
<feature type="binding site" evidence="10">
    <location>
        <position position="173"/>
    </location>
    <ligand>
        <name>ATP</name>
        <dbReference type="ChEBI" id="CHEBI:30616"/>
    </ligand>
</feature>
<dbReference type="PANTHER" id="PTHR39643">
    <property type="entry name" value="CCA-ADDING ENZYME"/>
    <property type="match status" value="1"/>
</dbReference>
<dbReference type="Gene3D" id="3.30.70.1550">
    <property type="entry name" value="Archaeal tRNA CCA-adding enzyme catalytic domain"/>
    <property type="match status" value="1"/>
</dbReference>